<dbReference type="EMBL" id="VISQ01000001">
    <property type="protein sequence ID" value="TVZ70779.1"/>
    <property type="molecule type" value="Genomic_DNA"/>
</dbReference>
<organism evidence="2">
    <name type="scientific">Serratia fonticola</name>
    <dbReference type="NCBI Taxonomy" id="47917"/>
    <lineage>
        <taxon>Bacteria</taxon>
        <taxon>Pseudomonadati</taxon>
        <taxon>Pseudomonadota</taxon>
        <taxon>Gammaproteobacteria</taxon>
        <taxon>Enterobacterales</taxon>
        <taxon>Yersiniaceae</taxon>
        <taxon>Serratia</taxon>
    </lineage>
</organism>
<proteinExistence type="predicted"/>
<dbReference type="Pfam" id="PF13503">
    <property type="entry name" value="DUF4123"/>
    <property type="match status" value="1"/>
</dbReference>
<accession>A0A542CZM1</accession>
<comment type="caution">
    <text evidence="2">The sequence shown here is derived from an EMBL/GenBank/DDBJ whole genome shotgun (WGS) entry which is preliminary data.</text>
</comment>
<dbReference type="InterPro" id="IPR025391">
    <property type="entry name" value="DUF4123"/>
</dbReference>
<feature type="domain" description="DUF4123" evidence="1">
    <location>
        <begin position="6"/>
        <end position="119"/>
    </location>
</feature>
<dbReference type="OrthoDB" id="6112377at2"/>
<reference evidence="2" key="2">
    <citation type="submission" date="2019-08" db="EMBL/GenBank/DDBJ databases">
        <title>Investigation of anaerobic lignin degradation for improved lignocellulosic biofuels.</title>
        <authorList>
            <person name="Deangelis K.PhD."/>
        </authorList>
    </citation>
    <scope>NUCLEOTIDE SEQUENCE [LARGE SCALE GENOMIC DNA]</scope>
    <source>
        <strain evidence="2">128R</strain>
    </source>
</reference>
<reference evidence="2" key="1">
    <citation type="submission" date="2019-06" db="EMBL/GenBank/DDBJ databases">
        <authorList>
            <person name="Deangelis K."/>
            <person name="Huntemann M."/>
            <person name="Clum A."/>
            <person name="Pillay M."/>
            <person name="Palaniappan K."/>
            <person name="Varghese N."/>
            <person name="Mikhailova N."/>
            <person name="Stamatis D."/>
            <person name="Reddy T."/>
            <person name="Daum C."/>
            <person name="Shapiro N."/>
            <person name="Ivanova N."/>
            <person name="Kyrpides N."/>
            <person name="Woyke T."/>
        </authorList>
    </citation>
    <scope>NUCLEOTIDE SEQUENCE [LARGE SCALE GENOMIC DNA]</scope>
    <source>
        <strain evidence="2">128R</strain>
    </source>
</reference>
<protein>
    <submittedName>
        <fullName evidence="2">Uncharacterized protein DUF4123</fullName>
    </submittedName>
</protein>
<gene>
    <name evidence="2" type="ORF">FHU10_3373</name>
</gene>
<evidence type="ECO:0000313" key="2">
    <source>
        <dbReference type="EMBL" id="TVZ70779.1"/>
    </source>
</evidence>
<dbReference type="AlphaFoldDB" id="A0A542CZM1"/>
<sequence>MEEHQLYAIIDGALEADLQLMLERFNPPHCCLYADPVQPELLELAPWLVMVDQQIEAWLETRDTPWGIYLYSKVNIKSLRQHLRKYLHVLIPDQEKPVYFRFYDPRNIWDFLQVLSDWDVHTFLGPIEKVRTSYEAVKREDDFSAIRAPYPDDAKAGRKMLKISEVQYGEINALAEIRYINVLASDVELYWLSKHGDIVEDEGDGVLKRIHEGTYFNVKDKVSTITMSKDMSNFDKKDAYYFARECFYFCKGNAINDDHSIRAMVHLLLKRNIFPIDTMPNEWKIQLTENQVPGYYRVESLMLRELGEIPDVAHLIKGR</sequence>
<name>A0A542CZM1_SERFO</name>
<evidence type="ECO:0000259" key="1">
    <source>
        <dbReference type="Pfam" id="PF13503"/>
    </source>
</evidence>